<evidence type="ECO:0000313" key="2">
    <source>
        <dbReference type="EMBL" id="EGG53801.1"/>
    </source>
</evidence>
<dbReference type="SUPFAM" id="SSF103515">
    <property type="entry name" value="Autotransporter"/>
    <property type="match status" value="1"/>
</dbReference>
<dbReference type="InterPro" id="IPR036709">
    <property type="entry name" value="Autotransporte_beta_dom_sf"/>
</dbReference>
<dbReference type="InterPro" id="IPR005546">
    <property type="entry name" value="Autotransporte_beta"/>
</dbReference>
<dbReference type="Pfam" id="PF03797">
    <property type="entry name" value="Autotransporter"/>
    <property type="match status" value="1"/>
</dbReference>
<proteinExistence type="predicted"/>
<dbReference type="GO" id="GO:0019867">
    <property type="term" value="C:outer membrane"/>
    <property type="evidence" value="ECO:0007669"/>
    <property type="project" value="InterPro"/>
</dbReference>
<dbReference type="NCBIfam" id="TIGR01414">
    <property type="entry name" value="autotrans_barl"/>
    <property type="match status" value="1"/>
</dbReference>
<name>F3QL46_9BURK</name>
<protein>
    <submittedName>
        <fullName evidence="2">Autotransporter beta-domain protein</fullName>
    </submittedName>
</protein>
<evidence type="ECO:0000313" key="3">
    <source>
        <dbReference type="Proteomes" id="UP000005156"/>
    </source>
</evidence>
<comment type="caution">
    <text evidence="2">The sequence shown here is derived from an EMBL/GenBank/DDBJ whole genome shotgun (WGS) entry which is preliminary data.</text>
</comment>
<dbReference type="PROSITE" id="PS51208">
    <property type="entry name" value="AUTOTRANSPORTER"/>
    <property type="match status" value="1"/>
</dbReference>
<sequence>MGSGYAFGNGLAAGLAANFGKGSLRGQNTGAGIKNNIDYFGLNLYGVWSNPYVNLIGSVGYLQSKNEIKSQGYKAKPNGKTFVAGIRAEKPFAVTEAVKVTPHVGLRYKHVKVDDFNASGFSYKNESANLFELLVGVAVSSDIKTAGGAGIKPFVDVTATPNFGDRKVKNKVGLRNTAVSDSFDARITNNALVNGTIGVNAVKGSHSFGLHYSVDGANDGRLDQMLKTKYSYQF</sequence>
<dbReference type="SMART" id="SM00869">
    <property type="entry name" value="Autotransporter"/>
    <property type="match status" value="1"/>
</dbReference>
<dbReference type="HOGENOM" id="CLU_1184135_0_0_4"/>
<gene>
    <name evidence="2" type="ORF">HMPREF9439_01663</name>
</gene>
<dbReference type="EMBL" id="AFBP01000050">
    <property type="protein sequence ID" value="EGG53801.1"/>
    <property type="molecule type" value="Genomic_DNA"/>
</dbReference>
<dbReference type="eggNOG" id="COG4625">
    <property type="taxonomic scope" value="Bacteria"/>
</dbReference>
<keyword evidence="3" id="KW-1185">Reference proteome</keyword>
<evidence type="ECO:0000259" key="1">
    <source>
        <dbReference type="PROSITE" id="PS51208"/>
    </source>
</evidence>
<feature type="domain" description="Autotransporter" evidence="1">
    <location>
        <begin position="1"/>
        <end position="234"/>
    </location>
</feature>
<dbReference type="Gene3D" id="2.40.128.130">
    <property type="entry name" value="Autotransporter beta-domain"/>
    <property type="match status" value="1"/>
</dbReference>
<organism evidence="2 3">
    <name type="scientific">Parasutterella excrementihominis YIT 11859</name>
    <dbReference type="NCBI Taxonomy" id="762966"/>
    <lineage>
        <taxon>Bacteria</taxon>
        <taxon>Pseudomonadati</taxon>
        <taxon>Pseudomonadota</taxon>
        <taxon>Betaproteobacteria</taxon>
        <taxon>Burkholderiales</taxon>
        <taxon>Sutterellaceae</taxon>
        <taxon>Parasutterella</taxon>
    </lineage>
</organism>
<dbReference type="InterPro" id="IPR006315">
    <property type="entry name" value="OM_autotransptr_brl_dom"/>
</dbReference>
<accession>F3QL46</accession>
<dbReference type="AlphaFoldDB" id="F3QL46"/>
<reference evidence="2 3" key="1">
    <citation type="submission" date="2011-02" db="EMBL/GenBank/DDBJ databases">
        <authorList>
            <person name="Weinstock G."/>
            <person name="Sodergren E."/>
            <person name="Clifton S."/>
            <person name="Fulton L."/>
            <person name="Fulton B."/>
            <person name="Courtney L."/>
            <person name="Fronick C."/>
            <person name="Harrison M."/>
            <person name="Strong C."/>
            <person name="Farmer C."/>
            <person name="Delahaunty K."/>
            <person name="Markovic C."/>
            <person name="Hall O."/>
            <person name="Minx P."/>
            <person name="Tomlinson C."/>
            <person name="Mitreva M."/>
            <person name="Hou S."/>
            <person name="Chen J."/>
            <person name="Wollam A."/>
            <person name="Pepin K.H."/>
            <person name="Johnson M."/>
            <person name="Bhonagiri V."/>
            <person name="Zhang X."/>
            <person name="Suruliraj S."/>
            <person name="Warren W."/>
            <person name="Chinwalla A."/>
            <person name="Mardis E.R."/>
            <person name="Wilson R.K."/>
        </authorList>
    </citation>
    <scope>NUCLEOTIDE SEQUENCE [LARGE SCALE GENOMIC DNA]</scope>
    <source>
        <strain evidence="2 3">YIT 11859</strain>
    </source>
</reference>
<dbReference type="Proteomes" id="UP000005156">
    <property type="component" value="Unassembled WGS sequence"/>
</dbReference>